<comment type="subcellular location">
    <subcellularLocation>
        <location evidence="7">Cytoplasm</location>
        <location evidence="7">Nucleoid</location>
    </subcellularLocation>
</comment>
<dbReference type="NCBIfam" id="TIGR00242">
    <property type="entry name" value="division/cell wall cluster transcriptional repressor MraZ"/>
    <property type="match status" value="1"/>
</dbReference>
<comment type="subunit">
    <text evidence="7">Forms oligomers.</text>
</comment>
<evidence type="ECO:0000259" key="8">
    <source>
        <dbReference type="PROSITE" id="PS51740"/>
    </source>
</evidence>
<sequence>MPARHRDALQNLCEGQLVVTRDLSLPCLLVFPMPAWERLEADLDKLSNTNPTHQRVKRILMGFATEVGVDSAGRILLPAVLREQATLDKDAMLVGQGKVFQLWDAARWQEQIRTDIDAHAADDLPHLSF</sequence>
<evidence type="ECO:0000256" key="7">
    <source>
        <dbReference type="HAMAP-Rule" id="MF_01008"/>
    </source>
</evidence>
<proteinExistence type="inferred from homology"/>
<evidence type="ECO:0000256" key="6">
    <source>
        <dbReference type="ARBA" id="ARBA00023163"/>
    </source>
</evidence>
<dbReference type="AlphaFoldDB" id="A0A4R6UEN1"/>
<evidence type="ECO:0000256" key="5">
    <source>
        <dbReference type="ARBA" id="ARBA00023125"/>
    </source>
</evidence>
<dbReference type="InterPro" id="IPR038619">
    <property type="entry name" value="MraZ_sf"/>
</dbReference>
<gene>
    <name evidence="7" type="primary">mraZ</name>
    <name evidence="9" type="ORF">EV696_12325</name>
</gene>
<dbReference type="Proteomes" id="UP000295375">
    <property type="component" value="Unassembled WGS sequence"/>
</dbReference>
<evidence type="ECO:0000313" key="9">
    <source>
        <dbReference type="EMBL" id="TDQ44622.1"/>
    </source>
</evidence>
<dbReference type="InterPro" id="IPR035642">
    <property type="entry name" value="MraZ_N"/>
</dbReference>
<dbReference type="PANTHER" id="PTHR34701">
    <property type="entry name" value="TRANSCRIPTIONAL REGULATOR MRAZ"/>
    <property type="match status" value="1"/>
</dbReference>
<organism evidence="9 10">
    <name type="scientific">Permianibacter aggregans</name>
    <dbReference type="NCBI Taxonomy" id="1510150"/>
    <lineage>
        <taxon>Bacteria</taxon>
        <taxon>Pseudomonadati</taxon>
        <taxon>Pseudomonadota</taxon>
        <taxon>Gammaproteobacteria</taxon>
        <taxon>Pseudomonadales</taxon>
        <taxon>Pseudomonadaceae</taxon>
        <taxon>Permianibacter</taxon>
    </lineage>
</organism>
<name>A0A4R6UEN1_9GAMM</name>
<comment type="similarity">
    <text evidence="7">Belongs to the MraZ family.</text>
</comment>
<dbReference type="InterPro" id="IPR037914">
    <property type="entry name" value="SpoVT-AbrB_sf"/>
</dbReference>
<keyword evidence="5 7" id="KW-0238">DNA-binding</keyword>
<feature type="domain" description="SpoVT-AbrB" evidence="8">
    <location>
        <begin position="64"/>
        <end position="107"/>
    </location>
</feature>
<evidence type="ECO:0000256" key="4">
    <source>
        <dbReference type="ARBA" id="ARBA00023015"/>
    </source>
</evidence>
<dbReference type="GO" id="GO:0005737">
    <property type="term" value="C:cytoplasm"/>
    <property type="evidence" value="ECO:0007669"/>
    <property type="project" value="UniProtKB-UniRule"/>
</dbReference>
<evidence type="ECO:0000256" key="2">
    <source>
        <dbReference type="ARBA" id="ARBA00022490"/>
    </source>
</evidence>
<keyword evidence="4 7" id="KW-0805">Transcription regulation</keyword>
<dbReference type="CDD" id="cd16321">
    <property type="entry name" value="MraZ_C"/>
    <property type="match status" value="1"/>
</dbReference>
<accession>A0A4R6UEN1</accession>
<dbReference type="GO" id="GO:2000143">
    <property type="term" value="P:negative regulation of DNA-templated transcription initiation"/>
    <property type="evidence" value="ECO:0007669"/>
    <property type="project" value="TreeGrafter"/>
</dbReference>
<dbReference type="PANTHER" id="PTHR34701:SF1">
    <property type="entry name" value="TRANSCRIPTIONAL REGULATOR MRAZ"/>
    <property type="match status" value="1"/>
</dbReference>
<comment type="caution">
    <text evidence="9">The sequence shown here is derived from an EMBL/GenBank/DDBJ whole genome shotgun (WGS) entry which is preliminary data.</text>
</comment>
<dbReference type="Gene3D" id="3.40.1550.20">
    <property type="entry name" value="Transcriptional regulator MraZ domain"/>
    <property type="match status" value="1"/>
</dbReference>
<dbReference type="InterPro" id="IPR003444">
    <property type="entry name" value="MraZ"/>
</dbReference>
<keyword evidence="3" id="KW-0677">Repeat</keyword>
<dbReference type="InterPro" id="IPR020603">
    <property type="entry name" value="MraZ_dom"/>
</dbReference>
<dbReference type="GO" id="GO:0009295">
    <property type="term" value="C:nucleoid"/>
    <property type="evidence" value="ECO:0007669"/>
    <property type="project" value="UniProtKB-SubCell"/>
</dbReference>
<dbReference type="Pfam" id="PF02381">
    <property type="entry name" value="MraZ"/>
    <property type="match status" value="1"/>
</dbReference>
<dbReference type="EMBL" id="SNYM01000023">
    <property type="protein sequence ID" value="TDQ44622.1"/>
    <property type="molecule type" value="Genomic_DNA"/>
</dbReference>
<dbReference type="PROSITE" id="PS51740">
    <property type="entry name" value="SPOVT_ABRB"/>
    <property type="match status" value="1"/>
</dbReference>
<evidence type="ECO:0000256" key="1">
    <source>
        <dbReference type="ARBA" id="ARBA00013860"/>
    </source>
</evidence>
<keyword evidence="10" id="KW-1185">Reference proteome</keyword>
<keyword evidence="6 7" id="KW-0804">Transcription</keyword>
<reference evidence="9 10" key="1">
    <citation type="submission" date="2019-03" db="EMBL/GenBank/DDBJ databases">
        <title>Genomic Encyclopedia of Type Strains, Phase IV (KMG-IV): sequencing the most valuable type-strain genomes for metagenomic binning, comparative biology and taxonomic classification.</title>
        <authorList>
            <person name="Goeker M."/>
        </authorList>
    </citation>
    <scope>NUCLEOTIDE SEQUENCE [LARGE SCALE GENOMIC DNA]</scope>
    <source>
        <strain evidence="9 10">DSM 103792</strain>
    </source>
</reference>
<dbReference type="CDD" id="cd16320">
    <property type="entry name" value="MraZ_N"/>
    <property type="match status" value="1"/>
</dbReference>
<evidence type="ECO:0000256" key="3">
    <source>
        <dbReference type="ARBA" id="ARBA00022737"/>
    </source>
</evidence>
<dbReference type="SUPFAM" id="SSF89447">
    <property type="entry name" value="AbrB/MazE/MraZ-like"/>
    <property type="match status" value="1"/>
</dbReference>
<dbReference type="InterPro" id="IPR035644">
    <property type="entry name" value="MraZ_C"/>
</dbReference>
<keyword evidence="2 7" id="KW-0963">Cytoplasm</keyword>
<protein>
    <recommendedName>
        <fullName evidence="1 7">Transcriptional regulator MraZ</fullName>
    </recommendedName>
</protein>
<evidence type="ECO:0000313" key="10">
    <source>
        <dbReference type="Proteomes" id="UP000295375"/>
    </source>
</evidence>
<dbReference type="GO" id="GO:0003700">
    <property type="term" value="F:DNA-binding transcription factor activity"/>
    <property type="evidence" value="ECO:0007669"/>
    <property type="project" value="UniProtKB-UniRule"/>
</dbReference>
<dbReference type="InterPro" id="IPR007159">
    <property type="entry name" value="SpoVT-AbrB_dom"/>
</dbReference>
<dbReference type="GO" id="GO:0000976">
    <property type="term" value="F:transcription cis-regulatory region binding"/>
    <property type="evidence" value="ECO:0007669"/>
    <property type="project" value="TreeGrafter"/>
</dbReference>
<dbReference type="HAMAP" id="MF_01008">
    <property type="entry name" value="MraZ"/>
    <property type="match status" value="1"/>
</dbReference>